<comment type="similarity">
    <text evidence="2">Belongs to the universal stress protein B family.</text>
</comment>
<gene>
    <name evidence="10" type="ORF">M992_0673</name>
</gene>
<keyword evidence="11" id="KW-1185">Reference proteome</keyword>
<accession>A0A0N0Z8X3</accession>
<dbReference type="OrthoDB" id="6432605at2"/>
<evidence type="ECO:0000256" key="3">
    <source>
        <dbReference type="ARBA" id="ARBA00021128"/>
    </source>
</evidence>
<dbReference type="Pfam" id="PF10625">
    <property type="entry name" value="UspB"/>
    <property type="match status" value="1"/>
</dbReference>
<keyword evidence="7 9" id="KW-1133">Transmembrane helix</keyword>
<sequence>MFSSNILFWALFILLLITILRYLSSVRALLFILRQSDPQLYHSVNGNRFFTLTVPLTKQLKLVSYINHRLYYGHHRPDVVLRCERIRKQFILISRLSIFMLVSQIYRFIAT</sequence>
<evidence type="ECO:0000256" key="5">
    <source>
        <dbReference type="ARBA" id="ARBA00022519"/>
    </source>
</evidence>
<keyword evidence="6 9" id="KW-0812">Transmembrane</keyword>
<organism evidence="10 11">
    <name type="scientific">Moellerella wisconsensis ATCC 35017</name>
    <dbReference type="NCBI Taxonomy" id="1354267"/>
    <lineage>
        <taxon>Bacteria</taxon>
        <taxon>Pseudomonadati</taxon>
        <taxon>Pseudomonadota</taxon>
        <taxon>Gammaproteobacteria</taxon>
        <taxon>Enterobacterales</taxon>
        <taxon>Morganellaceae</taxon>
        <taxon>Moellerella</taxon>
    </lineage>
</organism>
<evidence type="ECO:0000256" key="7">
    <source>
        <dbReference type="ARBA" id="ARBA00022989"/>
    </source>
</evidence>
<feature type="transmembrane region" description="Helical" evidence="9">
    <location>
        <begin position="90"/>
        <end position="109"/>
    </location>
</feature>
<protein>
    <recommendedName>
        <fullName evidence="3">Universal stress protein B</fullName>
    </recommendedName>
</protein>
<reference evidence="10 11" key="1">
    <citation type="submission" date="2015-07" db="EMBL/GenBank/DDBJ databases">
        <title>ATOL: Assembling a taxonomically balanced genome-scale reconstruction of the evolutionary history of the Enterobacteriaceae.</title>
        <authorList>
            <person name="Plunkett G.III."/>
            <person name="Neeno-Eckwall E.C."/>
            <person name="Glasner J.D."/>
            <person name="Perna N.T."/>
        </authorList>
    </citation>
    <scope>NUCLEOTIDE SEQUENCE [LARGE SCALE GENOMIC DNA]</scope>
    <source>
        <strain evidence="10 11">ATCC 35017</strain>
    </source>
</reference>
<evidence type="ECO:0000313" key="10">
    <source>
        <dbReference type="EMBL" id="KPD03755.1"/>
    </source>
</evidence>
<dbReference type="GO" id="GO:0005886">
    <property type="term" value="C:plasma membrane"/>
    <property type="evidence" value="ECO:0007669"/>
    <property type="project" value="UniProtKB-SubCell"/>
</dbReference>
<dbReference type="RefSeq" id="WP_053907315.1">
    <property type="nucleotide sequence ID" value="NZ_CAWMUS010000007.1"/>
</dbReference>
<keyword evidence="4" id="KW-1003">Cell membrane</keyword>
<dbReference type="AlphaFoldDB" id="A0A0N0Z8X3"/>
<evidence type="ECO:0000256" key="8">
    <source>
        <dbReference type="ARBA" id="ARBA00023136"/>
    </source>
</evidence>
<evidence type="ECO:0000256" key="9">
    <source>
        <dbReference type="SAM" id="Phobius"/>
    </source>
</evidence>
<dbReference type="InterPro" id="IPR019598">
    <property type="entry name" value="Universal_stress_protein_B"/>
</dbReference>
<proteinExistence type="inferred from homology"/>
<comment type="subcellular location">
    <subcellularLocation>
        <location evidence="1">Cell inner membrane</location>
        <topology evidence="1">Multi-pass membrane protein</topology>
    </subcellularLocation>
</comment>
<evidence type="ECO:0000256" key="4">
    <source>
        <dbReference type="ARBA" id="ARBA00022475"/>
    </source>
</evidence>
<feature type="transmembrane region" description="Helical" evidence="9">
    <location>
        <begin position="6"/>
        <end position="24"/>
    </location>
</feature>
<name>A0A0N0Z8X3_9GAMM</name>
<dbReference type="Proteomes" id="UP000053226">
    <property type="component" value="Unassembled WGS sequence"/>
</dbReference>
<evidence type="ECO:0000256" key="6">
    <source>
        <dbReference type="ARBA" id="ARBA00022692"/>
    </source>
</evidence>
<comment type="caution">
    <text evidence="10">The sequence shown here is derived from an EMBL/GenBank/DDBJ whole genome shotgun (WGS) entry which is preliminary data.</text>
</comment>
<keyword evidence="5" id="KW-0997">Cell inner membrane</keyword>
<keyword evidence="8 9" id="KW-0472">Membrane</keyword>
<evidence type="ECO:0000313" key="11">
    <source>
        <dbReference type="Proteomes" id="UP000053226"/>
    </source>
</evidence>
<evidence type="ECO:0000256" key="2">
    <source>
        <dbReference type="ARBA" id="ARBA00009803"/>
    </source>
</evidence>
<dbReference type="EMBL" id="LGAA01000007">
    <property type="protein sequence ID" value="KPD03755.1"/>
    <property type="molecule type" value="Genomic_DNA"/>
</dbReference>
<evidence type="ECO:0000256" key="1">
    <source>
        <dbReference type="ARBA" id="ARBA00004429"/>
    </source>
</evidence>